<feature type="repeat" description="Solcar" evidence="10">
    <location>
        <begin position="50"/>
        <end position="199"/>
    </location>
</feature>
<feature type="compositionally biased region" description="Basic and acidic residues" evidence="12">
    <location>
        <begin position="19"/>
        <end position="31"/>
    </location>
</feature>
<organism evidence="13 14">
    <name type="scientific">Pyronema omphalodes (strain CBS 100304)</name>
    <name type="common">Pyronema confluens</name>
    <dbReference type="NCBI Taxonomy" id="1076935"/>
    <lineage>
        <taxon>Eukaryota</taxon>
        <taxon>Fungi</taxon>
        <taxon>Dikarya</taxon>
        <taxon>Ascomycota</taxon>
        <taxon>Pezizomycotina</taxon>
        <taxon>Pezizomycetes</taxon>
        <taxon>Pezizales</taxon>
        <taxon>Pyronemataceae</taxon>
        <taxon>Pyronema</taxon>
    </lineage>
</organism>
<comment type="subcellular location">
    <subcellularLocation>
        <location evidence="1">Mitochondrion inner membrane</location>
        <topology evidence="1">Multi-pass membrane protein</topology>
    </subcellularLocation>
</comment>
<dbReference type="GO" id="GO:0005743">
    <property type="term" value="C:mitochondrial inner membrane"/>
    <property type="evidence" value="ECO:0007669"/>
    <property type="project" value="UniProtKB-SubCell"/>
</dbReference>
<comment type="similarity">
    <text evidence="2 11">Belongs to the mitochondrial carrier (TC 2.A.29) family.</text>
</comment>
<dbReference type="InterPro" id="IPR045315">
    <property type="entry name" value="Mtm1-like"/>
</dbReference>
<dbReference type="PANTHER" id="PTHR45760">
    <property type="entry name" value="FI19922P1-RELATED"/>
    <property type="match status" value="1"/>
</dbReference>
<evidence type="ECO:0000256" key="2">
    <source>
        <dbReference type="ARBA" id="ARBA00006375"/>
    </source>
</evidence>
<keyword evidence="7" id="KW-1133">Transmembrane helix</keyword>
<dbReference type="PROSITE" id="PS50920">
    <property type="entry name" value="SOLCAR"/>
    <property type="match status" value="3"/>
</dbReference>
<keyword evidence="14" id="KW-1185">Reference proteome</keyword>
<dbReference type="EMBL" id="HF935206">
    <property type="protein sequence ID" value="CCX04477.1"/>
    <property type="molecule type" value="Genomic_DNA"/>
</dbReference>
<keyword evidence="4 10" id="KW-0812">Transmembrane</keyword>
<gene>
    <name evidence="13" type="ORF">PCON_02447</name>
</gene>
<dbReference type="OMA" id="FVSPIEM"/>
<keyword evidence="8" id="KW-0496">Mitochondrion</keyword>
<evidence type="ECO:0000256" key="3">
    <source>
        <dbReference type="ARBA" id="ARBA00022448"/>
    </source>
</evidence>
<accession>U4KU70</accession>
<keyword evidence="5" id="KW-0677">Repeat</keyword>
<evidence type="ECO:0000313" key="14">
    <source>
        <dbReference type="Proteomes" id="UP000018144"/>
    </source>
</evidence>
<dbReference type="Proteomes" id="UP000018144">
    <property type="component" value="Unassembled WGS sequence"/>
</dbReference>
<dbReference type="OrthoDB" id="1747031at2759"/>
<evidence type="ECO:0000256" key="11">
    <source>
        <dbReference type="RuleBase" id="RU000488"/>
    </source>
</evidence>
<evidence type="ECO:0000256" key="7">
    <source>
        <dbReference type="ARBA" id="ARBA00022989"/>
    </source>
</evidence>
<evidence type="ECO:0000256" key="9">
    <source>
        <dbReference type="ARBA" id="ARBA00023136"/>
    </source>
</evidence>
<reference evidence="13 14" key="1">
    <citation type="journal article" date="2013" name="PLoS Genet.">
        <title>The genome and development-dependent transcriptomes of Pyronema confluens: a window into fungal evolution.</title>
        <authorList>
            <person name="Traeger S."/>
            <person name="Altegoer F."/>
            <person name="Freitag M."/>
            <person name="Gabaldon T."/>
            <person name="Kempken F."/>
            <person name="Kumar A."/>
            <person name="Marcet-Houben M."/>
            <person name="Poggeler S."/>
            <person name="Stajich J.E."/>
            <person name="Nowrousian M."/>
        </authorList>
    </citation>
    <scope>NUCLEOTIDE SEQUENCE [LARGE SCALE GENOMIC DNA]</scope>
    <source>
        <strain evidence="14">CBS 100304</strain>
        <tissue evidence="13">Vegetative mycelium</tissue>
    </source>
</reference>
<keyword evidence="6" id="KW-0999">Mitochondrion inner membrane</keyword>
<dbReference type="eggNOG" id="KOG0761">
    <property type="taxonomic scope" value="Eukaryota"/>
</dbReference>
<dbReference type="Pfam" id="PF00153">
    <property type="entry name" value="Mito_carr"/>
    <property type="match status" value="4"/>
</dbReference>
<dbReference type="Gene3D" id="1.50.40.10">
    <property type="entry name" value="Mitochondrial carrier domain"/>
    <property type="match status" value="2"/>
</dbReference>
<dbReference type="GO" id="GO:1990542">
    <property type="term" value="P:mitochondrial transmembrane transport"/>
    <property type="evidence" value="ECO:0007669"/>
    <property type="project" value="InterPro"/>
</dbReference>
<evidence type="ECO:0000256" key="1">
    <source>
        <dbReference type="ARBA" id="ARBA00004448"/>
    </source>
</evidence>
<feature type="repeat" description="Solcar" evidence="10">
    <location>
        <begin position="208"/>
        <end position="296"/>
    </location>
</feature>
<evidence type="ECO:0000256" key="10">
    <source>
        <dbReference type="PROSITE-ProRule" id="PRU00282"/>
    </source>
</evidence>
<keyword evidence="3 11" id="KW-0813">Transport</keyword>
<dbReference type="AlphaFoldDB" id="U4KU70"/>
<sequence length="440" mass="47807">MTGTSGSSATPKPSILTADRPEKKISNEMARHSSLELEDLREAPRAEPVIKPTQRMLAACSGSLLTSLLVTPLDVVRVRLQTQAAEGASSAASEVLSQTRSTFKVAELGVSACCRNATFWINNLSGVHSNTACIATPHLESCLIEQTAQRKFGGTFEGLVKIARYEGVKSLWRGLSPTLALSIPSNVIYMTGYDWFRESPLSPFSGLNTVASPLVSGAVARVFSASFVSPIELFKTRLQSTSSADSGNFRATFHGVKTMVANEGIRTLWRGLGLTLWRDVPFSGLYWYGYEEIRTWLKIRRESAWTLLHEHPTGILPPETRQPKEKSHQRNIFYDSFLSGAISGAAAAFVTTPFDVGKTRRQIEGARPGASAYRNMSMLGTMVEIYKEGGIKGLWTGSVPRMLRVAPACAIMISCYEVCKKLAAEVNAAEGGSAAEAERA</sequence>
<evidence type="ECO:0000256" key="4">
    <source>
        <dbReference type="ARBA" id="ARBA00022692"/>
    </source>
</evidence>
<proteinExistence type="inferred from homology"/>
<dbReference type="SUPFAM" id="SSF103506">
    <property type="entry name" value="Mitochondrial carrier"/>
    <property type="match status" value="1"/>
</dbReference>
<protein>
    <submittedName>
        <fullName evidence="13">Similar to Solute carrier family 25 member 39 acc. no. Q7SXW0</fullName>
    </submittedName>
</protein>
<feature type="compositionally biased region" description="Polar residues" evidence="12">
    <location>
        <begin position="1"/>
        <end position="11"/>
    </location>
</feature>
<evidence type="ECO:0000313" key="13">
    <source>
        <dbReference type="EMBL" id="CCX04477.1"/>
    </source>
</evidence>
<evidence type="ECO:0000256" key="8">
    <source>
        <dbReference type="ARBA" id="ARBA00023128"/>
    </source>
</evidence>
<dbReference type="InterPro" id="IPR023395">
    <property type="entry name" value="MCP_dom_sf"/>
</dbReference>
<name>U4KU70_PYROM</name>
<evidence type="ECO:0000256" key="5">
    <source>
        <dbReference type="ARBA" id="ARBA00022737"/>
    </source>
</evidence>
<feature type="region of interest" description="Disordered" evidence="12">
    <location>
        <begin position="1"/>
        <end position="31"/>
    </location>
</feature>
<evidence type="ECO:0000256" key="6">
    <source>
        <dbReference type="ARBA" id="ARBA00022792"/>
    </source>
</evidence>
<dbReference type="PANTHER" id="PTHR45760:SF2">
    <property type="entry name" value="FI19922P1-RELATED"/>
    <property type="match status" value="1"/>
</dbReference>
<feature type="repeat" description="Solcar" evidence="10">
    <location>
        <begin position="331"/>
        <end position="422"/>
    </location>
</feature>
<keyword evidence="9 10" id="KW-0472">Membrane</keyword>
<dbReference type="InterPro" id="IPR018108">
    <property type="entry name" value="MCP_transmembrane"/>
</dbReference>
<evidence type="ECO:0000256" key="12">
    <source>
        <dbReference type="SAM" id="MobiDB-lite"/>
    </source>
</evidence>